<feature type="transmembrane region" description="Helical" evidence="1">
    <location>
        <begin position="36"/>
        <end position="57"/>
    </location>
</feature>
<evidence type="ECO:0000313" key="4">
    <source>
        <dbReference type="Proteomes" id="UP000198510"/>
    </source>
</evidence>
<dbReference type="AlphaFoldDB" id="A0A1G9HN55"/>
<gene>
    <name evidence="3" type="ORF">SAMN05421823_104485</name>
</gene>
<dbReference type="InterPro" id="IPR005530">
    <property type="entry name" value="SPW"/>
</dbReference>
<organism evidence="3 4">
    <name type="scientific">Catalinimonas alkaloidigena</name>
    <dbReference type="NCBI Taxonomy" id="1075417"/>
    <lineage>
        <taxon>Bacteria</taxon>
        <taxon>Pseudomonadati</taxon>
        <taxon>Bacteroidota</taxon>
        <taxon>Cytophagia</taxon>
        <taxon>Cytophagales</taxon>
        <taxon>Catalimonadaceae</taxon>
        <taxon>Catalinimonas</taxon>
    </lineage>
</organism>
<dbReference type="Pfam" id="PF03779">
    <property type="entry name" value="SPW"/>
    <property type="match status" value="1"/>
</dbReference>
<name>A0A1G9HN55_9BACT</name>
<evidence type="ECO:0000256" key="1">
    <source>
        <dbReference type="SAM" id="Phobius"/>
    </source>
</evidence>
<sequence length="139" mass="15479">MRFIPTTWHGVLDYMTGAFLIAAPWIFDFARGSYETWIPVVLGIGAIGYSIFTRYELGLVQALPMRTHLWLDGISGGFLATSPWFFDFADYVYLPHVLLGIFEIGAALFTYTVSDRQRAGALSDSPVGRHQAAMRTGHA</sequence>
<feature type="transmembrane region" description="Helical" evidence="1">
    <location>
        <begin position="12"/>
        <end position="30"/>
    </location>
</feature>
<proteinExistence type="predicted"/>
<dbReference type="RefSeq" id="WP_218127067.1">
    <property type="nucleotide sequence ID" value="NZ_FNFO01000004.1"/>
</dbReference>
<evidence type="ECO:0000259" key="2">
    <source>
        <dbReference type="Pfam" id="PF03779"/>
    </source>
</evidence>
<evidence type="ECO:0000313" key="3">
    <source>
        <dbReference type="EMBL" id="SDL14360.1"/>
    </source>
</evidence>
<feature type="transmembrane region" description="Helical" evidence="1">
    <location>
        <begin position="92"/>
        <end position="113"/>
    </location>
</feature>
<keyword evidence="1" id="KW-0472">Membrane</keyword>
<dbReference type="EMBL" id="FNFO01000004">
    <property type="protein sequence ID" value="SDL14360.1"/>
    <property type="molecule type" value="Genomic_DNA"/>
</dbReference>
<keyword evidence="1" id="KW-1133">Transmembrane helix</keyword>
<feature type="domain" description="SPW repeat-containing integral membrane" evidence="2">
    <location>
        <begin position="8"/>
        <end position="108"/>
    </location>
</feature>
<reference evidence="3 4" key="1">
    <citation type="submission" date="2016-10" db="EMBL/GenBank/DDBJ databases">
        <authorList>
            <person name="de Groot N.N."/>
        </authorList>
    </citation>
    <scope>NUCLEOTIDE SEQUENCE [LARGE SCALE GENOMIC DNA]</scope>
    <source>
        <strain evidence="3 4">DSM 25186</strain>
    </source>
</reference>
<dbReference type="Proteomes" id="UP000198510">
    <property type="component" value="Unassembled WGS sequence"/>
</dbReference>
<dbReference type="STRING" id="1075417.SAMN05421823_104485"/>
<keyword evidence="4" id="KW-1185">Reference proteome</keyword>
<feature type="transmembrane region" description="Helical" evidence="1">
    <location>
        <begin position="69"/>
        <end position="86"/>
    </location>
</feature>
<protein>
    <recommendedName>
        <fullName evidence="2">SPW repeat-containing integral membrane domain-containing protein</fullName>
    </recommendedName>
</protein>
<keyword evidence="1" id="KW-0812">Transmembrane</keyword>
<accession>A0A1G9HN55</accession>